<dbReference type="PANTHER" id="PTHR10728">
    <property type="entry name" value="CYTOSOLIC PHOSPHOLIPASE A2"/>
    <property type="match status" value="1"/>
</dbReference>
<comment type="caution">
    <text evidence="2">The sequence shown here is derived from an EMBL/GenBank/DDBJ whole genome shotgun (WGS) entry which is preliminary data.</text>
</comment>
<dbReference type="Gene3D" id="3.40.1090.10">
    <property type="entry name" value="Cytosolic phospholipase A2 catalytic domain"/>
    <property type="match status" value="2"/>
</dbReference>
<feature type="transmembrane region" description="Helical" evidence="1">
    <location>
        <begin position="285"/>
        <end position="306"/>
    </location>
</feature>
<feature type="transmembrane region" description="Helical" evidence="1">
    <location>
        <begin position="126"/>
        <end position="152"/>
    </location>
</feature>
<dbReference type="Proteomes" id="UP001560296">
    <property type="component" value="Unassembled WGS sequence"/>
</dbReference>
<accession>A0ABV3Z052</accession>
<reference evidence="2 3" key="1">
    <citation type="submission" date="2024-07" db="EMBL/GenBank/DDBJ databases">
        <authorList>
            <person name="Li M."/>
        </authorList>
    </citation>
    <scope>NUCLEOTIDE SEQUENCE [LARGE SCALE GENOMIC DNA]</scope>
    <source>
        <strain evidence="2 3">25A3E</strain>
    </source>
</reference>
<organism evidence="2 3">
    <name type="scientific">Pseudomonas zhanjiangensis</name>
    <dbReference type="NCBI Taxonomy" id="3239015"/>
    <lineage>
        <taxon>Bacteria</taxon>
        <taxon>Pseudomonadati</taxon>
        <taxon>Pseudomonadota</taxon>
        <taxon>Gammaproteobacteria</taxon>
        <taxon>Pseudomonadales</taxon>
        <taxon>Pseudomonadaceae</taxon>
        <taxon>Pseudomonas</taxon>
    </lineage>
</organism>
<protein>
    <recommendedName>
        <fullName evidence="4">Patatin-like phospholipase</fullName>
    </recommendedName>
</protein>
<dbReference type="RefSeq" id="WP_369289601.1">
    <property type="nucleotide sequence ID" value="NZ_JBFTEG010000038.1"/>
</dbReference>
<keyword evidence="1" id="KW-1133">Transmembrane helix</keyword>
<feature type="transmembrane region" description="Helical" evidence="1">
    <location>
        <begin position="313"/>
        <end position="332"/>
    </location>
</feature>
<dbReference type="EMBL" id="JBFTEG010000038">
    <property type="protein sequence ID" value="MEX6504679.1"/>
    <property type="molecule type" value="Genomic_DNA"/>
</dbReference>
<keyword evidence="1" id="KW-0472">Membrane</keyword>
<sequence length="663" mass="72158">MSDNNPNYCQDFAQVHAEEQAWIATRRQHAEVDPEQPITGLACSGGGIRSACFQLGILQGLAESGWLNRVDYLSSVSGGGYMAGCYQWLKHRGQGARELFSAPVLNWLRSHAAYLVAGRGINSATLAAGILSSSLFSLLVMLPILLAGFWLAGLPHSRFLWPQHWHLPGGEVIHGHSGYLLMLLASAGCFALYLLSIPSMALWRAGRRGDLTHCFAPRRFMGRLLGTAIALALVGSLPLVAQLDDALLTLVASEKLAGLGKHLDYALPFITGAWAMAKGRLNPKVAALGLTLLLYGLAAFAYHLVFDLEIVETPLFLGFFVFALVLASLASVNRTSMHSYYLAQLAQAFFYTGKPVIEDVPLAEIAPDSGAPLPLLNTTLSTVNSTRPLAHFRLGDSFTLSPLFSGCPATGFARTAHFQAGRLTLGEAVTTSGAAVDPDTAQTANRALSILLTLVNFRLGFWVQHPRRAGEHFGRMPFWLIFRELFAKGLEENAASLHLTDGGHFENLGVYELLRRECPLIIASDAGGDPLTQLGNLGLLLQRAQADFGCEIRLDTRELLEQDNGLHTSCCALGSIEYASGRSGRILYVKSVLTRQSSAQVISFSHQDSSFPNDGLANQFFDERHLDAYRELGRENIRMALKMLEGEAFSLHSRRAHTEEVAV</sequence>
<evidence type="ECO:0000313" key="2">
    <source>
        <dbReference type="EMBL" id="MEX6504679.1"/>
    </source>
</evidence>
<evidence type="ECO:0000313" key="3">
    <source>
        <dbReference type="Proteomes" id="UP001560296"/>
    </source>
</evidence>
<feature type="transmembrane region" description="Helical" evidence="1">
    <location>
        <begin position="224"/>
        <end position="241"/>
    </location>
</feature>
<proteinExistence type="predicted"/>
<gene>
    <name evidence="2" type="ORF">AB5S05_21775</name>
</gene>
<dbReference type="InterPro" id="IPR016035">
    <property type="entry name" value="Acyl_Trfase/lysoPLipase"/>
</dbReference>
<keyword evidence="1" id="KW-0812">Transmembrane</keyword>
<dbReference type="SUPFAM" id="SSF52151">
    <property type="entry name" value="FabD/lysophospholipase-like"/>
    <property type="match status" value="1"/>
</dbReference>
<evidence type="ECO:0008006" key="4">
    <source>
        <dbReference type="Google" id="ProtNLM"/>
    </source>
</evidence>
<dbReference type="PANTHER" id="PTHR10728:SF40">
    <property type="entry name" value="PATATIN FAMILY PROTEIN"/>
    <property type="match status" value="1"/>
</dbReference>
<evidence type="ECO:0000256" key="1">
    <source>
        <dbReference type="SAM" id="Phobius"/>
    </source>
</evidence>
<keyword evidence="3" id="KW-1185">Reference proteome</keyword>
<name>A0ABV3Z052_9PSED</name>
<feature type="transmembrane region" description="Helical" evidence="1">
    <location>
        <begin position="179"/>
        <end position="203"/>
    </location>
</feature>